<dbReference type="SUPFAM" id="SSF57362">
    <property type="entry name" value="BPTI-like"/>
    <property type="match status" value="1"/>
</dbReference>
<feature type="chain" id="PRO_5043718689" description="BPTI/Kunitz inhibitor domain-containing protein" evidence="4">
    <location>
        <begin position="22"/>
        <end position="78"/>
    </location>
</feature>
<sequence>MNSKMVLFCLVGLICLQLSHQASEICSLPPVAGDCKGLFYRFYYKPATKTCEQFVYGGCRGNENNFLTVEECTAACGQ</sequence>
<dbReference type="Gene3D" id="4.10.410.10">
    <property type="entry name" value="Pancreatic trypsin inhibitor Kunitz domain"/>
    <property type="match status" value="1"/>
</dbReference>
<dbReference type="PANTHER" id="PTHR10083:SF328">
    <property type="entry name" value="TISSUE FACTOR PATHWAY INHIBITOR"/>
    <property type="match status" value="1"/>
</dbReference>
<dbReference type="InterPro" id="IPR050098">
    <property type="entry name" value="TFPI/VKTCI-like"/>
</dbReference>
<reference evidence="6 7" key="1">
    <citation type="submission" date="2024-04" db="EMBL/GenBank/DDBJ databases">
        <authorList>
            <consortium name="Genoscope - CEA"/>
            <person name="William W."/>
        </authorList>
    </citation>
    <scope>NUCLEOTIDE SEQUENCE [LARGE SCALE GENOMIC DNA]</scope>
</reference>
<feature type="signal peptide" evidence="4">
    <location>
        <begin position="1"/>
        <end position="21"/>
    </location>
</feature>
<evidence type="ECO:0000256" key="3">
    <source>
        <dbReference type="ARBA" id="ARBA00023157"/>
    </source>
</evidence>
<evidence type="ECO:0000256" key="2">
    <source>
        <dbReference type="ARBA" id="ARBA00022900"/>
    </source>
</evidence>
<dbReference type="PRINTS" id="PR00759">
    <property type="entry name" value="BASICPTASE"/>
</dbReference>
<dbReference type="InterPro" id="IPR002223">
    <property type="entry name" value="Kunitz_BPTI"/>
</dbReference>
<dbReference type="InterPro" id="IPR036880">
    <property type="entry name" value="Kunitz_BPTI_sf"/>
</dbReference>
<keyword evidence="3" id="KW-1015">Disulfide bond</keyword>
<evidence type="ECO:0000256" key="1">
    <source>
        <dbReference type="ARBA" id="ARBA00022690"/>
    </source>
</evidence>
<gene>
    <name evidence="6" type="ORF">GSLYS_00007556001</name>
</gene>
<proteinExistence type="predicted"/>
<dbReference type="GO" id="GO:0004867">
    <property type="term" value="F:serine-type endopeptidase inhibitor activity"/>
    <property type="evidence" value="ECO:0007669"/>
    <property type="project" value="UniProtKB-KW"/>
</dbReference>
<dbReference type="EMBL" id="CAXITT010000146">
    <property type="protein sequence ID" value="CAL1533596.1"/>
    <property type="molecule type" value="Genomic_DNA"/>
</dbReference>
<evidence type="ECO:0000313" key="7">
    <source>
        <dbReference type="Proteomes" id="UP001497497"/>
    </source>
</evidence>
<feature type="domain" description="BPTI/Kunitz inhibitor" evidence="5">
    <location>
        <begin position="26"/>
        <end position="76"/>
    </location>
</feature>
<dbReference type="InterPro" id="IPR020901">
    <property type="entry name" value="Prtase_inh_Kunz-CS"/>
</dbReference>
<dbReference type="AlphaFoldDB" id="A0AAV2HHR6"/>
<dbReference type="PROSITE" id="PS50279">
    <property type="entry name" value="BPTI_KUNITZ_2"/>
    <property type="match status" value="1"/>
</dbReference>
<dbReference type="CDD" id="cd00109">
    <property type="entry name" value="Kunitz-type"/>
    <property type="match status" value="1"/>
</dbReference>
<keyword evidence="4" id="KW-0732">Signal</keyword>
<organism evidence="6 7">
    <name type="scientific">Lymnaea stagnalis</name>
    <name type="common">Great pond snail</name>
    <name type="synonym">Helix stagnalis</name>
    <dbReference type="NCBI Taxonomy" id="6523"/>
    <lineage>
        <taxon>Eukaryota</taxon>
        <taxon>Metazoa</taxon>
        <taxon>Spiralia</taxon>
        <taxon>Lophotrochozoa</taxon>
        <taxon>Mollusca</taxon>
        <taxon>Gastropoda</taxon>
        <taxon>Heterobranchia</taxon>
        <taxon>Euthyneura</taxon>
        <taxon>Panpulmonata</taxon>
        <taxon>Hygrophila</taxon>
        <taxon>Lymnaeoidea</taxon>
        <taxon>Lymnaeidae</taxon>
        <taxon>Lymnaea</taxon>
    </lineage>
</organism>
<evidence type="ECO:0000313" key="6">
    <source>
        <dbReference type="EMBL" id="CAL1533596.1"/>
    </source>
</evidence>
<evidence type="ECO:0000259" key="5">
    <source>
        <dbReference type="PROSITE" id="PS50279"/>
    </source>
</evidence>
<keyword evidence="1" id="KW-0646">Protease inhibitor</keyword>
<comment type="caution">
    <text evidence="6">The sequence shown here is derived from an EMBL/GenBank/DDBJ whole genome shotgun (WGS) entry which is preliminary data.</text>
</comment>
<name>A0AAV2HHR6_LYMST</name>
<dbReference type="PROSITE" id="PS00280">
    <property type="entry name" value="BPTI_KUNITZ_1"/>
    <property type="match status" value="1"/>
</dbReference>
<dbReference type="Proteomes" id="UP001497497">
    <property type="component" value="Unassembled WGS sequence"/>
</dbReference>
<evidence type="ECO:0000256" key="4">
    <source>
        <dbReference type="SAM" id="SignalP"/>
    </source>
</evidence>
<dbReference type="Pfam" id="PF00014">
    <property type="entry name" value="Kunitz_BPTI"/>
    <property type="match status" value="1"/>
</dbReference>
<accession>A0AAV2HHR6</accession>
<dbReference type="PANTHER" id="PTHR10083">
    <property type="entry name" value="KUNITZ-TYPE PROTEASE INHIBITOR-RELATED"/>
    <property type="match status" value="1"/>
</dbReference>
<keyword evidence="2" id="KW-0722">Serine protease inhibitor</keyword>
<dbReference type="SMART" id="SM00131">
    <property type="entry name" value="KU"/>
    <property type="match status" value="1"/>
</dbReference>
<dbReference type="FunFam" id="4.10.410.10:FF:000004">
    <property type="entry name" value="Tissue factor pathway inhibitor"/>
    <property type="match status" value="1"/>
</dbReference>
<dbReference type="GO" id="GO:0005615">
    <property type="term" value="C:extracellular space"/>
    <property type="evidence" value="ECO:0007669"/>
    <property type="project" value="TreeGrafter"/>
</dbReference>
<protein>
    <recommendedName>
        <fullName evidence="5">BPTI/Kunitz inhibitor domain-containing protein</fullName>
    </recommendedName>
</protein>
<keyword evidence="7" id="KW-1185">Reference proteome</keyword>